<dbReference type="EMBL" id="CAUJNA010003661">
    <property type="protein sequence ID" value="CAJ1407183.1"/>
    <property type="molecule type" value="Genomic_DNA"/>
</dbReference>
<evidence type="ECO:0000313" key="2">
    <source>
        <dbReference type="Proteomes" id="UP001178507"/>
    </source>
</evidence>
<accession>A0AA36NLD7</accession>
<name>A0AA36NLD7_9DINO</name>
<reference evidence="1" key="1">
    <citation type="submission" date="2023-08" db="EMBL/GenBank/DDBJ databases">
        <authorList>
            <person name="Chen Y."/>
            <person name="Shah S."/>
            <person name="Dougan E. K."/>
            <person name="Thang M."/>
            <person name="Chan C."/>
        </authorList>
    </citation>
    <scope>NUCLEOTIDE SEQUENCE</scope>
</reference>
<dbReference type="InterPro" id="IPR011004">
    <property type="entry name" value="Trimer_LpxA-like_sf"/>
</dbReference>
<gene>
    <name evidence="1" type="ORF">EVOR1521_LOCUS28952</name>
</gene>
<dbReference type="AlphaFoldDB" id="A0AA36NLD7"/>
<comment type="caution">
    <text evidence="1">The sequence shown here is derived from an EMBL/GenBank/DDBJ whole genome shotgun (WGS) entry which is preliminary data.</text>
</comment>
<organism evidence="1 2">
    <name type="scientific">Effrenium voratum</name>
    <dbReference type="NCBI Taxonomy" id="2562239"/>
    <lineage>
        <taxon>Eukaryota</taxon>
        <taxon>Sar</taxon>
        <taxon>Alveolata</taxon>
        <taxon>Dinophyceae</taxon>
        <taxon>Suessiales</taxon>
        <taxon>Symbiodiniaceae</taxon>
        <taxon>Effrenium</taxon>
    </lineage>
</organism>
<evidence type="ECO:0000313" key="1">
    <source>
        <dbReference type="EMBL" id="CAJ1407183.1"/>
    </source>
</evidence>
<dbReference type="SUPFAM" id="SSF51161">
    <property type="entry name" value="Trimeric LpxA-like enzymes"/>
    <property type="match status" value="1"/>
</dbReference>
<protein>
    <submittedName>
        <fullName evidence="1">Uncharacterized protein</fullName>
    </submittedName>
</protein>
<dbReference type="Proteomes" id="UP001178507">
    <property type="component" value="Unassembled WGS sequence"/>
</dbReference>
<proteinExistence type="predicted"/>
<keyword evidence="2" id="KW-1185">Reference proteome</keyword>
<sequence length="124" mass="13983">MAHAKVGKGAVFHQFTTLGSGAFCAMLTKVRFDVLPFCVFDEHVLLVDRVALARDGRSAQEADELDAFYSRHFSSQAAAYIQSLDGILSDAEGAWYSAEVRRFFQIRGSMRDRRLLARYGEREQ</sequence>